<keyword evidence="9" id="KW-1185">Reference proteome</keyword>
<keyword evidence="2" id="KW-0805">Transcription regulation</keyword>
<keyword evidence="3" id="KW-0731">Sigma factor</keyword>
<dbReference type="Pfam" id="PF04545">
    <property type="entry name" value="Sigma70_r4"/>
    <property type="match status" value="1"/>
</dbReference>
<dbReference type="GO" id="GO:0016987">
    <property type="term" value="F:sigma factor activity"/>
    <property type="evidence" value="ECO:0007669"/>
    <property type="project" value="UniProtKB-KW"/>
</dbReference>
<dbReference type="GO" id="GO:0006352">
    <property type="term" value="P:DNA-templated transcription initiation"/>
    <property type="evidence" value="ECO:0007669"/>
    <property type="project" value="InterPro"/>
</dbReference>
<comment type="caution">
    <text evidence="8">The sequence shown here is derived from an EMBL/GenBank/DDBJ whole genome shotgun (WGS) entry which is preliminary data.</text>
</comment>
<feature type="domain" description="RNA polymerase sigma-70 region 4" evidence="7">
    <location>
        <begin position="134"/>
        <end position="182"/>
    </location>
</feature>
<organism evidence="8 9">
    <name type="scientific">Brevibacillus fluminis</name>
    <dbReference type="NCBI Taxonomy" id="511487"/>
    <lineage>
        <taxon>Bacteria</taxon>
        <taxon>Bacillati</taxon>
        <taxon>Bacillota</taxon>
        <taxon>Bacilli</taxon>
        <taxon>Bacillales</taxon>
        <taxon>Paenibacillaceae</taxon>
        <taxon>Brevibacillus</taxon>
    </lineage>
</organism>
<dbReference type="SUPFAM" id="SSF88659">
    <property type="entry name" value="Sigma3 and sigma4 domains of RNA polymerase sigma factors"/>
    <property type="match status" value="1"/>
</dbReference>
<dbReference type="Pfam" id="PF04542">
    <property type="entry name" value="Sigma70_r2"/>
    <property type="match status" value="1"/>
</dbReference>
<sequence length="192" mass="22786">MGMAIKQGEDEVVSPTDNKTVYYESRDFTELYDEFFDRVNRYLRCRVNHSWDADDLTTTVFLKALEKFDQYSRTSPFASWIFRIAHNTYVDFVRKKKEIPTEQDDLLFGEIDMTWQPEVQALTNEEIQLLKERMEKLNQDQRDVLTLRYFGDLKISQVAEVLGRTESSVKMISHRGLLQLQKLYGRGKRHEI</sequence>
<comment type="similarity">
    <text evidence="1">Belongs to the sigma-70 factor family. ECF subfamily.</text>
</comment>
<evidence type="ECO:0000256" key="5">
    <source>
        <dbReference type="ARBA" id="ARBA00023163"/>
    </source>
</evidence>
<evidence type="ECO:0000256" key="2">
    <source>
        <dbReference type="ARBA" id="ARBA00023015"/>
    </source>
</evidence>
<gene>
    <name evidence="8" type="ORF">EDM56_02820</name>
</gene>
<dbReference type="InterPro" id="IPR007627">
    <property type="entry name" value="RNA_pol_sigma70_r2"/>
</dbReference>
<keyword evidence="4" id="KW-0238">DNA-binding</keyword>
<dbReference type="Proteomes" id="UP000271031">
    <property type="component" value="Unassembled WGS sequence"/>
</dbReference>
<dbReference type="NCBIfam" id="TIGR02937">
    <property type="entry name" value="sigma70-ECF"/>
    <property type="match status" value="1"/>
</dbReference>
<dbReference type="EMBL" id="RHHQ01000004">
    <property type="protein sequence ID" value="RNB91705.1"/>
    <property type="molecule type" value="Genomic_DNA"/>
</dbReference>
<dbReference type="AlphaFoldDB" id="A0A3M8DW29"/>
<evidence type="ECO:0000313" key="9">
    <source>
        <dbReference type="Proteomes" id="UP000271031"/>
    </source>
</evidence>
<dbReference type="InterPro" id="IPR039425">
    <property type="entry name" value="RNA_pol_sigma-70-like"/>
</dbReference>
<feature type="domain" description="RNA polymerase sigma-70 region 2" evidence="6">
    <location>
        <begin position="31"/>
        <end position="97"/>
    </location>
</feature>
<dbReference type="Gene3D" id="1.10.10.10">
    <property type="entry name" value="Winged helix-like DNA-binding domain superfamily/Winged helix DNA-binding domain"/>
    <property type="match status" value="1"/>
</dbReference>
<evidence type="ECO:0000313" key="8">
    <source>
        <dbReference type="EMBL" id="RNB91705.1"/>
    </source>
</evidence>
<dbReference type="RefSeq" id="WP_122916368.1">
    <property type="nucleotide sequence ID" value="NZ_RHHQ01000004.1"/>
</dbReference>
<protein>
    <submittedName>
        <fullName evidence="8">Sigma-70 family RNA polymerase sigma factor</fullName>
    </submittedName>
</protein>
<dbReference type="CDD" id="cd06171">
    <property type="entry name" value="Sigma70_r4"/>
    <property type="match status" value="1"/>
</dbReference>
<dbReference type="InterPro" id="IPR007630">
    <property type="entry name" value="RNA_pol_sigma70_r4"/>
</dbReference>
<dbReference type="InterPro" id="IPR014284">
    <property type="entry name" value="RNA_pol_sigma-70_dom"/>
</dbReference>
<reference evidence="8 9" key="1">
    <citation type="submission" date="2018-10" db="EMBL/GenBank/DDBJ databases">
        <title>Phylogenomics of Brevibacillus.</title>
        <authorList>
            <person name="Dunlap C."/>
        </authorList>
    </citation>
    <scope>NUCLEOTIDE SEQUENCE [LARGE SCALE GENOMIC DNA]</scope>
    <source>
        <strain evidence="8 9">JCM 15716</strain>
    </source>
</reference>
<evidence type="ECO:0000256" key="1">
    <source>
        <dbReference type="ARBA" id="ARBA00010641"/>
    </source>
</evidence>
<dbReference type="SUPFAM" id="SSF88946">
    <property type="entry name" value="Sigma2 domain of RNA polymerase sigma factors"/>
    <property type="match status" value="1"/>
</dbReference>
<evidence type="ECO:0000256" key="3">
    <source>
        <dbReference type="ARBA" id="ARBA00023082"/>
    </source>
</evidence>
<dbReference type="PANTHER" id="PTHR43133">
    <property type="entry name" value="RNA POLYMERASE ECF-TYPE SIGMA FACTO"/>
    <property type="match status" value="1"/>
</dbReference>
<dbReference type="InterPro" id="IPR013324">
    <property type="entry name" value="RNA_pol_sigma_r3/r4-like"/>
</dbReference>
<accession>A0A3M8DW29</accession>
<evidence type="ECO:0000259" key="6">
    <source>
        <dbReference type="Pfam" id="PF04542"/>
    </source>
</evidence>
<dbReference type="InterPro" id="IPR013325">
    <property type="entry name" value="RNA_pol_sigma_r2"/>
</dbReference>
<name>A0A3M8DW29_9BACL</name>
<dbReference type="PANTHER" id="PTHR43133:SF52">
    <property type="entry name" value="ECF RNA POLYMERASE SIGMA FACTOR SIGL"/>
    <property type="match status" value="1"/>
</dbReference>
<keyword evidence="5" id="KW-0804">Transcription</keyword>
<dbReference type="InterPro" id="IPR036388">
    <property type="entry name" value="WH-like_DNA-bd_sf"/>
</dbReference>
<evidence type="ECO:0000259" key="7">
    <source>
        <dbReference type="Pfam" id="PF04545"/>
    </source>
</evidence>
<dbReference type="GO" id="GO:0003677">
    <property type="term" value="F:DNA binding"/>
    <property type="evidence" value="ECO:0007669"/>
    <property type="project" value="UniProtKB-KW"/>
</dbReference>
<evidence type="ECO:0000256" key="4">
    <source>
        <dbReference type="ARBA" id="ARBA00023125"/>
    </source>
</evidence>
<dbReference type="Gene3D" id="1.10.1740.10">
    <property type="match status" value="1"/>
</dbReference>
<dbReference type="OrthoDB" id="9784984at2"/>
<proteinExistence type="inferred from homology"/>